<dbReference type="SUPFAM" id="SSF53098">
    <property type="entry name" value="Ribonuclease H-like"/>
    <property type="match status" value="1"/>
</dbReference>
<keyword evidence="4" id="KW-0963">Cytoplasm</keyword>
<gene>
    <name evidence="12" type="ORF">J4215_05615</name>
</gene>
<evidence type="ECO:0000256" key="1">
    <source>
        <dbReference type="ARBA" id="ARBA00000077"/>
    </source>
</evidence>
<sequence length="227" mass="25054">MPSVLNFKKTEIPAVMAFLRQYDELSADKYQKYRTKVGACSVILFDSGKLLIQGDNANAVSKRILEMVKIPDEQIVGVDETGRGEDFGPFVICGVLGLRSKLREVRDSKKTANIAQKKVLVEKNADQIACIEYSAKTIDELRSAGTNMNQIQAKAVDFLVDFFRRSGFLGKIVIDGNPIAVESKNVFFIPKADDSEPAVAAASIVAKFIRDASKDNDKRASWKKKSA</sequence>
<feature type="binding site" evidence="9">
    <location>
        <position position="79"/>
    </location>
    <ligand>
        <name>a divalent metal cation</name>
        <dbReference type="ChEBI" id="CHEBI:60240"/>
    </ligand>
</feature>
<dbReference type="InterPro" id="IPR036397">
    <property type="entry name" value="RNaseH_sf"/>
</dbReference>
<dbReference type="Pfam" id="PF11858">
    <property type="entry name" value="DUF3378"/>
    <property type="match status" value="1"/>
</dbReference>
<reference evidence="12" key="2">
    <citation type="submission" date="2021-05" db="EMBL/GenBank/DDBJ databases">
        <title>Protein family content uncovers lineage relationships and bacterial pathway maintenance mechanisms in DPANN archaea.</title>
        <authorList>
            <person name="Castelle C.J."/>
            <person name="Meheust R."/>
            <person name="Jaffe A.L."/>
            <person name="Seitz K."/>
            <person name="Gong X."/>
            <person name="Baker B.J."/>
            <person name="Banfield J.F."/>
        </authorList>
    </citation>
    <scope>NUCLEOTIDE SEQUENCE</scope>
    <source>
        <strain evidence="12">RIFCSPLOWO2_01_FULL_AR10_48_17</strain>
    </source>
</reference>
<comment type="similarity">
    <text evidence="10">Belongs to the RNase HII family.</text>
</comment>
<name>A0A8T4L7Z5_9ARCH</name>
<comment type="catalytic activity">
    <reaction evidence="1 9 10">
        <text>Endonucleolytic cleavage to 5'-phosphomonoester.</text>
        <dbReference type="EC" id="3.1.26.4"/>
    </reaction>
</comment>
<dbReference type="InterPro" id="IPR001352">
    <property type="entry name" value="RNase_HII/HIII"/>
</dbReference>
<dbReference type="GO" id="GO:0032299">
    <property type="term" value="C:ribonuclease H2 complex"/>
    <property type="evidence" value="ECO:0007669"/>
    <property type="project" value="TreeGrafter"/>
</dbReference>
<evidence type="ECO:0000259" key="11">
    <source>
        <dbReference type="PROSITE" id="PS51975"/>
    </source>
</evidence>
<comment type="caution">
    <text evidence="12">The sequence shown here is derived from an EMBL/GenBank/DDBJ whole genome shotgun (WGS) entry which is preliminary data.</text>
</comment>
<evidence type="ECO:0000256" key="2">
    <source>
        <dbReference type="ARBA" id="ARBA00004065"/>
    </source>
</evidence>
<dbReference type="GO" id="GO:0003723">
    <property type="term" value="F:RNA binding"/>
    <property type="evidence" value="ECO:0007669"/>
    <property type="project" value="UniProtKB-UniRule"/>
</dbReference>
<dbReference type="GO" id="GO:0004523">
    <property type="term" value="F:RNA-DNA hybrid ribonuclease activity"/>
    <property type="evidence" value="ECO:0007669"/>
    <property type="project" value="UniProtKB-UniRule"/>
</dbReference>
<reference evidence="12" key="1">
    <citation type="submission" date="2021-03" db="EMBL/GenBank/DDBJ databases">
        <authorList>
            <person name="Jaffe A."/>
        </authorList>
    </citation>
    <scope>NUCLEOTIDE SEQUENCE</scope>
    <source>
        <strain evidence="12">RIFCSPLOWO2_01_FULL_AR10_48_17</strain>
    </source>
</reference>
<keyword evidence="7 9" id="KW-0255">Endonuclease</keyword>
<dbReference type="Gene3D" id="3.30.310.10">
    <property type="entry name" value="TATA-Binding Protein"/>
    <property type="match status" value="1"/>
</dbReference>
<evidence type="ECO:0000256" key="7">
    <source>
        <dbReference type="ARBA" id="ARBA00022759"/>
    </source>
</evidence>
<dbReference type="GO" id="GO:0005737">
    <property type="term" value="C:cytoplasm"/>
    <property type="evidence" value="ECO:0007669"/>
    <property type="project" value="UniProtKB-SubCell"/>
</dbReference>
<keyword evidence="5 9" id="KW-0540">Nuclease</keyword>
<comment type="cofactor">
    <cofactor evidence="9">
        <name>Mn(2+)</name>
        <dbReference type="ChEBI" id="CHEBI:29035"/>
    </cofactor>
    <cofactor evidence="9">
        <name>Mg(2+)</name>
        <dbReference type="ChEBI" id="CHEBI:18420"/>
    </cofactor>
    <text evidence="9">Manganese or magnesium. Binds 1 divalent metal ion per monomer in the absence of substrate. May bind a second metal ion after substrate binding.</text>
</comment>
<comment type="subcellular location">
    <subcellularLocation>
        <location evidence="3">Cytoplasm</location>
    </subcellularLocation>
</comment>
<evidence type="ECO:0000256" key="5">
    <source>
        <dbReference type="ARBA" id="ARBA00022722"/>
    </source>
</evidence>
<dbReference type="Gene3D" id="3.30.420.10">
    <property type="entry name" value="Ribonuclease H-like superfamily/Ribonuclease H"/>
    <property type="match status" value="1"/>
</dbReference>
<dbReference type="PANTHER" id="PTHR10954">
    <property type="entry name" value="RIBONUCLEASE H2 SUBUNIT A"/>
    <property type="match status" value="1"/>
</dbReference>
<dbReference type="Pfam" id="PF01351">
    <property type="entry name" value="RNase_HII"/>
    <property type="match status" value="1"/>
</dbReference>
<feature type="binding site" evidence="9">
    <location>
        <position position="175"/>
    </location>
    <ligand>
        <name>a divalent metal cation</name>
        <dbReference type="ChEBI" id="CHEBI:60240"/>
    </ligand>
</feature>
<feature type="domain" description="RNase H type-2" evidence="11">
    <location>
        <begin position="73"/>
        <end position="227"/>
    </location>
</feature>
<organism evidence="12 13">
    <name type="scientific">Candidatus Iainarchaeum sp</name>
    <dbReference type="NCBI Taxonomy" id="3101447"/>
    <lineage>
        <taxon>Archaea</taxon>
        <taxon>Candidatus Iainarchaeota</taxon>
        <taxon>Candidatus Iainarchaeia</taxon>
        <taxon>Candidatus Iainarchaeales</taxon>
        <taxon>Candidatus Iainarchaeaceae</taxon>
        <taxon>Candidatus Iainarchaeum</taxon>
    </lineage>
</organism>
<dbReference type="GO" id="GO:0006298">
    <property type="term" value="P:mismatch repair"/>
    <property type="evidence" value="ECO:0007669"/>
    <property type="project" value="TreeGrafter"/>
</dbReference>
<evidence type="ECO:0000313" key="13">
    <source>
        <dbReference type="Proteomes" id="UP000675968"/>
    </source>
</evidence>
<evidence type="ECO:0000256" key="6">
    <source>
        <dbReference type="ARBA" id="ARBA00022723"/>
    </source>
</evidence>
<evidence type="ECO:0000256" key="9">
    <source>
        <dbReference type="PROSITE-ProRule" id="PRU01319"/>
    </source>
</evidence>
<dbReference type="InterPro" id="IPR012337">
    <property type="entry name" value="RNaseH-like_sf"/>
</dbReference>
<evidence type="ECO:0000256" key="8">
    <source>
        <dbReference type="ARBA" id="ARBA00022801"/>
    </source>
</evidence>
<accession>A0A8T4L7Z5</accession>
<evidence type="ECO:0000256" key="10">
    <source>
        <dbReference type="RuleBase" id="RU003515"/>
    </source>
</evidence>
<proteinExistence type="inferred from homology"/>
<dbReference type="AlphaFoldDB" id="A0A8T4L7Z5"/>
<dbReference type="PROSITE" id="PS51975">
    <property type="entry name" value="RNASE_H_2"/>
    <property type="match status" value="1"/>
</dbReference>
<dbReference type="EC" id="3.1.26.4" evidence="10"/>
<dbReference type="GO" id="GO:0046872">
    <property type="term" value="F:metal ion binding"/>
    <property type="evidence" value="ECO:0007669"/>
    <property type="project" value="UniProtKB-KW"/>
</dbReference>
<dbReference type="GO" id="GO:0043137">
    <property type="term" value="P:DNA replication, removal of RNA primer"/>
    <property type="evidence" value="ECO:0007669"/>
    <property type="project" value="TreeGrafter"/>
</dbReference>
<dbReference type="InterPro" id="IPR024568">
    <property type="entry name" value="RNase_HIII_N"/>
</dbReference>
<keyword evidence="8 9" id="KW-0378">Hydrolase</keyword>
<dbReference type="EMBL" id="JAGVWC010000012">
    <property type="protein sequence ID" value="MBS3062032.1"/>
    <property type="molecule type" value="Genomic_DNA"/>
</dbReference>
<dbReference type="Proteomes" id="UP000675968">
    <property type="component" value="Unassembled WGS sequence"/>
</dbReference>
<evidence type="ECO:0000313" key="12">
    <source>
        <dbReference type="EMBL" id="MBS3062032.1"/>
    </source>
</evidence>
<feature type="binding site" evidence="9">
    <location>
        <position position="80"/>
    </location>
    <ligand>
        <name>a divalent metal cation</name>
        <dbReference type="ChEBI" id="CHEBI:60240"/>
    </ligand>
</feature>
<evidence type="ECO:0000256" key="3">
    <source>
        <dbReference type="ARBA" id="ARBA00004496"/>
    </source>
</evidence>
<dbReference type="InterPro" id="IPR012295">
    <property type="entry name" value="TBP_dom_sf"/>
</dbReference>
<keyword evidence="6 9" id="KW-0479">Metal-binding</keyword>
<comment type="function">
    <text evidence="2 10">Endonuclease that specifically degrades the RNA of RNA-DNA hybrids.</text>
</comment>
<dbReference type="PANTHER" id="PTHR10954:SF23">
    <property type="entry name" value="RIBONUCLEASE"/>
    <property type="match status" value="1"/>
</dbReference>
<protein>
    <recommendedName>
        <fullName evidence="10">Ribonuclease</fullName>
        <ecNumber evidence="10">3.1.26.4</ecNumber>
    </recommendedName>
</protein>
<evidence type="ECO:0000256" key="4">
    <source>
        <dbReference type="ARBA" id="ARBA00022490"/>
    </source>
</evidence>
<dbReference type="InterPro" id="IPR024567">
    <property type="entry name" value="RNase_HII/HIII_dom"/>
</dbReference>